<organism evidence="1 2">
    <name type="scientific">Aquibaculum arenosum</name>
    <dbReference type="NCBI Taxonomy" id="3032591"/>
    <lineage>
        <taxon>Bacteria</taxon>
        <taxon>Pseudomonadati</taxon>
        <taxon>Pseudomonadota</taxon>
        <taxon>Alphaproteobacteria</taxon>
        <taxon>Rhodospirillales</taxon>
        <taxon>Rhodovibrionaceae</taxon>
        <taxon>Aquibaculum</taxon>
    </lineage>
</organism>
<dbReference type="InterPro" id="IPR011051">
    <property type="entry name" value="RmlC_Cupin_sf"/>
</dbReference>
<name>A0ABT5YM87_9PROT</name>
<evidence type="ECO:0000313" key="2">
    <source>
        <dbReference type="Proteomes" id="UP001215503"/>
    </source>
</evidence>
<keyword evidence="2" id="KW-1185">Reference proteome</keyword>
<comment type="caution">
    <text evidence="1">The sequence shown here is derived from an EMBL/GenBank/DDBJ whole genome shotgun (WGS) entry which is preliminary data.</text>
</comment>
<dbReference type="SUPFAM" id="SSF51182">
    <property type="entry name" value="RmlC-like cupins"/>
    <property type="match status" value="1"/>
</dbReference>
<evidence type="ECO:0008006" key="3">
    <source>
        <dbReference type="Google" id="ProtNLM"/>
    </source>
</evidence>
<sequence length="111" mass="12398">MAGVGSEKIFENDKVIVWNFELAPGEETPIHTHEHSYMWYAIAGTALQVFDEHGKDLGTLDVPTGTVYSLKLEDGFLEILSEPGKGLRVPAKHKARNAGSTHYREILVEYK</sequence>
<dbReference type="InterPro" id="IPR014710">
    <property type="entry name" value="RmlC-like_jellyroll"/>
</dbReference>
<protein>
    <recommendedName>
        <fullName evidence="3">Cupin</fullName>
    </recommendedName>
</protein>
<dbReference type="Gene3D" id="2.60.120.10">
    <property type="entry name" value="Jelly Rolls"/>
    <property type="match status" value="1"/>
</dbReference>
<gene>
    <name evidence="1" type="ORF">P2G67_08265</name>
</gene>
<dbReference type="RefSeq" id="WP_275821920.1">
    <property type="nucleotide sequence ID" value="NZ_JARHUD010000004.1"/>
</dbReference>
<dbReference type="EMBL" id="JARHUD010000004">
    <property type="protein sequence ID" value="MDF2095967.1"/>
    <property type="molecule type" value="Genomic_DNA"/>
</dbReference>
<proteinExistence type="predicted"/>
<dbReference type="Proteomes" id="UP001215503">
    <property type="component" value="Unassembled WGS sequence"/>
</dbReference>
<evidence type="ECO:0000313" key="1">
    <source>
        <dbReference type="EMBL" id="MDF2095967.1"/>
    </source>
</evidence>
<accession>A0ABT5YM87</accession>
<reference evidence="1 2" key="1">
    <citation type="submission" date="2023-03" db="EMBL/GenBank/DDBJ databases">
        <title>Fodinicurvata sp. CAU 1616 isolated from sea sendiment.</title>
        <authorList>
            <person name="Kim W."/>
        </authorList>
    </citation>
    <scope>NUCLEOTIDE SEQUENCE [LARGE SCALE GENOMIC DNA]</scope>
    <source>
        <strain evidence="1 2">CAU 1616</strain>
    </source>
</reference>